<dbReference type="Proteomes" id="UP000250299">
    <property type="component" value="Chromosome"/>
</dbReference>
<keyword evidence="3" id="KW-0813">Transport</keyword>
<dbReference type="Gene3D" id="2.40.30.170">
    <property type="match status" value="1"/>
</dbReference>
<dbReference type="AlphaFoldDB" id="A0A2Z4RMN0"/>
<dbReference type="NCBIfam" id="TIGR01730">
    <property type="entry name" value="RND_mfp"/>
    <property type="match status" value="1"/>
</dbReference>
<evidence type="ECO:0000256" key="3">
    <source>
        <dbReference type="ARBA" id="ARBA00022448"/>
    </source>
</evidence>
<gene>
    <name evidence="9" type="ORF">DKY63_20740</name>
</gene>
<dbReference type="RefSeq" id="WP_110965790.1">
    <property type="nucleotide sequence ID" value="NZ_CP029693.1"/>
</dbReference>
<dbReference type="GO" id="GO:0015562">
    <property type="term" value="F:efflux transmembrane transporter activity"/>
    <property type="evidence" value="ECO:0007669"/>
    <property type="project" value="TreeGrafter"/>
</dbReference>
<dbReference type="InterPro" id="IPR006143">
    <property type="entry name" value="RND_pump_MFP"/>
</dbReference>
<evidence type="ECO:0000256" key="1">
    <source>
        <dbReference type="ARBA" id="ARBA00004196"/>
    </source>
</evidence>
<name>A0A2Z4RMN0_PSEPU</name>
<dbReference type="Pfam" id="PF25876">
    <property type="entry name" value="HH_MFP_RND"/>
    <property type="match status" value="1"/>
</dbReference>
<dbReference type="OrthoDB" id="9806939at2"/>
<evidence type="ECO:0000256" key="4">
    <source>
        <dbReference type="ARBA" id="ARBA00023054"/>
    </source>
</evidence>
<dbReference type="PROSITE" id="PS51257">
    <property type="entry name" value="PROKAR_LIPOPROTEIN"/>
    <property type="match status" value="1"/>
</dbReference>
<dbReference type="InterPro" id="IPR058627">
    <property type="entry name" value="MdtA-like_C"/>
</dbReference>
<dbReference type="Pfam" id="PF25954">
    <property type="entry name" value="Beta-barrel_RND_2"/>
    <property type="match status" value="1"/>
</dbReference>
<feature type="domain" description="Multidrug resistance protein MdtA-like C-terminal permuted SH3" evidence="8">
    <location>
        <begin position="284"/>
        <end position="343"/>
    </location>
</feature>
<dbReference type="SUPFAM" id="SSF111369">
    <property type="entry name" value="HlyD-like secretion proteins"/>
    <property type="match status" value="1"/>
</dbReference>
<dbReference type="Gene3D" id="1.10.287.470">
    <property type="entry name" value="Helix hairpin bin"/>
    <property type="match status" value="1"/>
</dbReference>
<evidence type="ECO:0000259" key="5">
    <source>
        <dbReference type="Pfam" id="PF25876"/>
    </source>
</evidence>
<dbReference type="EMBL" id="CP029693">
    <property type="protein sequence ID" value="AWY42197.1"/>
    <property type="molecule type" value="Genomic_DNA"/>
</dbReference>
<comment type="similarity">
    <text evidence="2">Belongs to the membrane fusion protein (MFP) (TC 8.A.1) family.</text>
</comment>
<evidence type="ECO:0000259" key="6">
    <source>
        <dbReference type="Pfam" id="PF25917"/>
    </source>
</evidence>
<dbReference type="Pfam" id="PF25917">
    <property type="entry name" value="BSH_RND"/>
    <property type="match status" value="1"/>
</dbReference>
<protein>
    <submittedName>
        <fullName evidence="9">Efflux RND transporter periplasmic adaptor subunit</fullName>
    </submittedName>
</protein>
<keyword evidence="4" id="KW-0175">Coiled coil</keyword>
<sequence length="367" mass="38855">MAGPGLKIALGLCLLAMLGACGEKKMAEKDRPRVFVQVVKPGQYGAKVTLTGDVQARVQTELSFRVGGKIIERSVDVGDRVTAKQVLARLDPKDLQTNVDSAQAQVVAEQAKLKQNTASFVRQQKLLPKGYTSQSEYDSAQAALRSSQSSLAAAQAQLANAKEQLSYTALIAEAPGVITARQAEVGQVVQATVPIYSLAQDGERDAVFNVYESLLAEPPPDKKVVVSLLDNPEVKTTGTVREVTPAVSEQTGTVQVKITLDALPPGMQLGSVVSATGTAQNKTAVQLPWSALTKDVSRPAVWLVDGQGKAQLHPVTVGRYMTGKVIISGGLQEGQKVVIAGGQLLHPGVAVEIAENTYKELATEEQP</sequence>
<dbReference type="PANTHER" id="PTHR30469">
    <property type="entry name" value="MULTIDRUG RESISTANCE PROTEIN MDTA"/>
    <property type="match status" value="1"/>
</dbReference>
<feature type="domain" description="Multidrug resistance protein MdtA-like barrel-sandwich hybrid" evidence="6">
    <location>
        <begin position="61"/>
        <end position="191"/>
    </location>
</feature>
<evidence type="ECO:0000313" key="10">
    <source>
        <dbReference type="Proteomes" id="UP000250299"/>
    </source>
</evidence>
<dbReference type="Gene3D" id="2.40.420.20">
    <property type="match status" value="1"/>
</dbReference>
<accession>A0A2Z4RMN0</accession>
<evidence type="ECO:0000256" key="2">
    <source>
        <dbReference type="ARBA" id="ARBA00009477"/>
    </source>
</evidence>
<dbReference type="Gene3D" id="2.40.50.100">
    <property type="match status" value="1"/>
</dbReference>
<dbReference type="InterPro" id="IPR058625">
    <property type="entry name" value="MdtA-like_BSH"/>
</dbReference>
<feature type="domain" description="CusB-like beta-barrel" evidence="7">
    <location>
        <begin position="208"/>
        <end position="267"/>
    </location>
</feature>
<organism evidence="9 10">
    <name type="scientific">Pseudomonas putida</name>
    <name type="common">Arthrobacter siderocapsulatus</name>
    <dbReference type="NCBI Taxonomy" id="303"/>
    <lineage>
        <taxon>Bacteria</taxon>
        <taxon>Pseudomonadati</taxon>
        <taxon>Pseudomonadota</taxon>
        <taxon>Gammaproteobacteria</taxon>
        <taxon>Pseudomonadales</taxon>
        <taxon>Pseudomonadaceae</taxon>
        <taxon>Pseudomonas</taxon>
    </lineage>
</organism>
<dbReference type="PANTHER" id="PTHR30469:SF18">
    <property type="entry name" value="RESISTANCE-NODULATION-CELL DIVISION (RND) EFFLUX MEMBRANE FUSION PROTEIN-RELATED"/>
    <property type="match status" value="1"/>
</dbReference>
<evidence type="ECO:0000259" key="7">
    <source>
        <dbReference type="Pfam" id="PF25954"/>
    </source>
</evidence>
<evidence type="ECO:0000313" key="9">
    <source>
        <dbReference type="EMBL" id="AWY42197.1"/>
    </source>
</evidence>
<dbReference type="Pfam" id="PF25967">
    <property type="entry name" value="RND-MFP_C"/>
    <property type="match status" value="1"/>
</dbReference>
<proteinExistence type="inferred from homology"/>
<reference evidence="9 10" key="1">
    <citation type="submission" date="2018-05" db="EMBL/GenBank/DDBJ databases">
        <title>Whole genome sequence of Pseudomonas putida JBC17.</title>
        <authorList>
            <person name="Lee Y.H."/>
            <person name="David K."/>
        </authorList>
    </citation>
    <scope>NUCLEOTIDE SEQUENCE [LARGE SCALE GENOMIC DNA]</scope>
    <source>
        <strain evidence="9 10">JBC17</strain>
    </source>
</reference>
<evidence type="ECO:0000259" key="8">
    <source>
        <dbReference type="Pfam" id="PF25967"/>
    </source>
</evidence>
<feature type="domain" description="Multidrug resistance protein MdtA-like alpha-helical hairpin" evidence="5">
    <location>
        <begin position="99"/>
        <end position="168"/>
    </location>
</feature>
<dbReference type="GO" id="GO:1990281">
    <property type="term" value="C:efflux pump complex"/>
    <property type="evidence" value="ECO:0007669"/>
    <property type="project" value="TreeGrafter"/>
</dbReference>
<dbReference type="InterPro" id="IPR058624">
    <property type="entry name" value="MdtA-like_HH"/>
</dbReference>
<comment type="subcellular location">
    <subcellularLocation>
        <location evidence="1">Cell envelope</location>
    </subcellularLocation>
</comment>
<dbReference type="InterPro" id="IPR058792">
    <property type="entry name" value="Beta-barrel_RND_2"/>
</dbReference>